<evidence type="ECO:0000256" key="1">
    <source>
        <dbReference type="ARBA" id="ARBA00004127"/>
    </source>
</evidence>
<dbReference type="EMBL" id="OBQI01000002">
    <property type="protein sequence ID" value="SOC48519.1"/>
    <property type="molecule type" value="Genomic_DNA"/>
</dbReference>
<dbReference type="InterPro" id="IPR008217">
    <property type="entry name" value="Ccc1_fam"/>
</dbReference>
<dbReference type="Proteomes" id="UP000219435">
    <property type="component" value="Unassembled WGS sequence"/>
</dbReference>
<accession>A0A285V393</accession>
<organism evidence="6 7">
    <name type="scientific">Blastococcus aggregatus</name>
    <dbReference type="NCBI Taxonomy" id="38502"/>
    <lineage>
        <taxon>Bacteria</taxon>
        <taxon>Bacillati</taxon>
        <taxon>Actinomycetota</taxon>
        <taxon>Actinomycetes</taxon>
        <taxon>Geodermatophilales</taxon>
        <taxon>Geodermatophilaceae</taxon>
        <taxon>Blastococcus</taxon>
    </lineage>
</organism>
<sequence>MSASTPQAEAHDHSHSDVSGGWLRAAVFGAMDGLVTNTALVAGVGGGGAAPRAIVLAGVASLVAGAISMSLGEYTSVKTQNEQLDREVEKERRELERNPEGELRELTQMLQVRGVDEALAREVAVQLSRDPETALRLHVVAELGLSPEDKPSPMTAAVSSFVTFGVGALIPLLPYLFGVAVLWPALLCGGIGLVVAGALSSLFTPRPWWFSAGRQLLFGAAAAGITYLIGAAIGVTVA</sequence>
<dbReference type="RefSeq" id="WP_097194167.1">
    <property type="nucleotide sequence ID" value="NZ_OBQI01000002.1"/>
</dbReference>
<dbReference type="OrthoDB" id="9789677at2"/>
<feature type="transmembrane region" description="Helical" evidence="5">
    <location>
        <begin position="156"/>
        <end position="177"/>
    </location>
</feature>
<keyword evidence="3 5" id="KW-1133">Transmembrane helix</keyword>
<feature type="transmembrane region" description="Helical" evidence="5">
    <location>
        <begin position="216"/>
        <end position="237"/>
    </location>
</feature>
<name>A0A285V393_9ACTN</name>
<keyword evidence="4 5" id="KW-0472">Membrane</keyword>
<dbReference type="GO" id="GO:0005384">
    <property type="term" value="F:manganese ion transmembrane transporter activity"/>
    <property type="evidence" value="ECO:0007669"/>
    <property type="project" value="InterPro"/>
</dbReference>
<dbReference type="GO" id="GO:0030026">
    <property type="term" value="P:intracellular manganese ion homeostasis"/>
    <property type="evidence" value="ECO:0007669"/>
    <property type="project" value="InterPro"/>
</dbReference>
<evidence type="ECO:0000256" key="2">
    <source>
        <dbReference type="ARBA" id="ARBA00022692"/>
    </source>
</evidence>
<dbReference type="Pfam" id="PF01988">
    <property type="entry name" value="VIT1"/>
    <property type="match status" value="1"/>
</dbReference>
<reference evidence="7" key="1">
    <citation type="submission" date="2017-08" db="EMBL/GenBank/DDBJ databases">
        <authorList>
            <person name="Varghese N."/>
            <person name="Submissions S."/>
        </authorList>
    </citation>
    <scope>NUCLEOTIDE SEQUENCE [LARGE SCALE GENOMIC DNA]</scope>
    <source>
        <strain evidence="7">DSM 4725</strain>
    </source>
</reference>
<keyword evidence="2 5" id="KW-0812">Transmembrane</keyword>
<feature type="transmembrane region" description="Helical" evidence="5">
    <location>
        <begin position="183"/>
        <end position="204"/>
    </location>
</feature>
<evidence type="ECO:0000313" key="6">
    <source>
        <dbReference type="EMBL" id="SOC48519.1"/>
    </source>
</evidence>
<proteinExistence type="predicted"/>
<evidence type="ECO:0000256" key="3">
    <source>
        <dbReference type="ARBA" id="ARBA00022989"/>
    </source>
</evidence>
<evidence type="ECO:0000256" key="5">
    <source>
        <dbReference type="SAM" id="Phobius"/>
    </source>
</evidence>
<dbReference type="GO" id="GO:0012505">
    <property type="term" value="C:endomembrane system"/>
    <property type="evidence" value="ECO:0007669"/>
    <property type="project" value="UniProtKB-SubCell"/>
</dbReference>
<protein>
    <submittedName>
        <fullName evidence="6">Predicted Fe2+/Mn2+ transporter, VIT1/CCC1 family</fullName>
    </submittedName>
</protein>
<dbReference type="AlphaFoldDB" id="A0A285V393"/>
<evidence type="ECO:0000313" key="7">
    <source>
        <dbReference type="Proteomes" id="UP000219435"/>
    </source>
</evidence>
<comment type="subcellular location">
    <subcellularLocation>
        <location evidence="1">Endomembrane system</location>
        <topology evidence="1">Multi-pass membrane protein</topology>
    </subcellularLocation>
</comment>
<dbReference type="PANTHER" id="PTHR31851">
    <property type="entry name" value="FE(2+)/MN(2+) TRANSPORTER PCL1"/>
    <property type="match status" value="1"/>
</dbReference>
<evidence type="ECO:0000256" key="4">
    <source>
        <dbReference type="ARBA" id="ARBA00023136"/>
    </source>
</evidence>
<keyword evidence="7" id="KW-1185">Reference proteome</keyword>
<gene>
    <name evidence="6" type="ORF">SAMN05660748_1215</name>
</gene>